<dbReference type="Pfam" id="PF05038">
    <property type="entry name" value="Cytochrom_B558a"/>
    <property type="match status" value="1"/>
</dbReference>
<evidence type="ECO:0000256" key="3">
    <source>
        <dbReference type="ARBA" id="ARBA00017733"/>
    </source>
</evidence>
<proteinExistence type="inferred from homology"/>
<keyword evidence="6 16" id="KW-1133">Transmembrane helix</keyword>
<dbReference type="AlphaFoldDB" id="A0A0B7BG76"/>
<sequence length="171" mass="19444">MGKIEWAMWANENAIASSLVLILGGILAVCGQFQFWEIGAYAISVGVLTFLLEYPRGKRQKGTSHERQFQYPLTVVISKGRLLTRNYFIRFVAYLVLCVPCCFILQTVLGAMCYMFTSFIYLVAGIKGEEWTPFIAKETEQGPTIIEEPRHPPPRKPNHTATHTETNRNRL</sequence>
<name>A0A0B7BG76_9EUPU</name>
<evidence type="ECO:0000256" key="14">
    <source>
        <dbReference type="ARBA" id="ARBA00050017"/>
    </source>
</evidence>
<evidence type="ECO:0000256" key="8">
    <source>
        <dbReference type="ARBA" id="ARBA00030106"/>
    </source>
</evidence>
<gene>
    <name evidence="17" type="primary">ORF182227</name>
</gene>
<evidence type="ECO:0000256" key="4">
    <source>
        <dbReference type="ARBA" id="ARBA00022475"/>
    </source>
</evidence>
<dbReference type="GO" id="GO:0020037">
    <property type="term" value="F:heme binding"/>
    <property type="evidence" value="ECO:0007669"/>
    <property type="project" value="InterPro"/>
</dbReference>
<comment type="similarity">
    <text evidence="2">Belongs to the p22phox family.</text>
</comment>
<evidence type="ECO:0000256" key="12">
    <source>
        <dbReference type="ARBA" id="ARBA00032067"/>
    </source>
</evidence>
<evidence type="ECO:0000313" key="17">
    <source>
        <dbReference type="EMBL" id="CEK91316.1"/>
    </source>
</evidence>
<evidence type="ECO:0000256" key="2">
    <source>
        <dbReference type="ARBA" id="ARBA00010590"/>
    </source>
</evidence>
<comment type="subunit">
    <text evidence="14">Component of the phagocyte NADPH oxidase core complex/cytochrome b558 complex, composed of CYBB (heavy chain (beta)) and CYBA (light chain (alpha)). Component of the phagocyte NADPH oxidase complex composed of an obligatory core heterodimer formed by the membrane proteins CYBA and CYBB and the cytosolic regulatory subunits NCF1/p47-phox, NCF2/p67-phox, NCF4/p40-phox and the small GTPase RAC1 or RAC2. Interacts with NCF1 (via SH3 domain). Interacts with SH3PXD2A. Interacts with DUOX1, DUOX2 and TPO. Interacts with NOX4; this interaction mediates superoxide generation. Interacts with calprotectin (S100A8/9). Interacts with GBP7. Interacts with NOXO1. Forms a heterodimer with NOX3 and is essential for activity and cell membrane localization of NOX3. Interacts with NOX1.</text>
</comment>
<evidence type="ECO:0000256" key="10">
    <source>
        <dbReference type="ARBA" id="ARBA00031067"/>
    </source>
</evidence>
<keyword evidence="4" id="KW-1003">Cell membrane</keyword>
<comment type="subcellular location">
    <subcellularLocation>
        <location evidence="1">Cell membrane</location>
    </subcellularLocation>
</comment>
<evidence type="ECO:0000256" key="15">
    <source>
        <dbReference type="SAM" id="MobiDB-lite"/>
    </source>
</evidence>
<evidence type="ECO:0000256" key="1">
    <source>
        <dbReference type="ARBA" id="ARBA00004236"/>
    </source>
</evidence>
<accession>A0A0B7BG76</accession>
<dbReference type="GO" id="GO:0005886">
    <property type="term" value="C:plasma membrane"/>
    <property type="evidence" value="ECO:0007669"/>
    <property type="project" value="UniProtKB-SubCell"/>
</dbReference>
<dbReference type="PANTHER" id="PTHR15168">
    <property type="entry name" value="CYTOCHROME B-245 LIGHT CHAIN"/>
    <property type="match status" value="1"/>
</dbReference>
<keyword evidence="5 16" id="KW-0812">Transmembrane</keyword>
<evidence type="ECO:0000256" key="16">
    <source>
        <dbReference type="SAM" id="Phobius"/>
    </source>
</evidence>
<evidence type="ECO:0000256" key="13">
    <source>
        <dbReference type="ARBA" id="ARBA00033347"/>
    </source>
</evidence>
<evidence type="ECO:0000256" key="9">
    <source>
        <dbReference type="ARBA" id="ARBA00030298"/>
    </source>
</evidence>
<keyword evidence="7 16" id="KW-0472">Membrane</keyword>
<evidence type="ECO:0000256" key="11">
    <source>
        <dbReference type="ARBA" id="ARBA00031995"/>
    </source>
</evidence>
<evidence type="ECO:0000256" key="5">
    <source>
        <dbReference type="ARBA" id="ARBA00022692"/>
    </source>
</evidence>
<dbReference type="PANTHER" id="PTHR15168:SF0">
    <property type="entry name" value="CYTOCHROME B-245 LIGHT CHAIN"/>
    <property type="match status" value="1"/>
</dbReference>
<protein>
    <recommendedName>
        <fullName evidence="3">Cytochrome b-245 light chain</fullName>
    </recommendedName>
    <alternativeName>
        <fullName evidence="11">Cytochrome b(558) alpha chain</fullName>
    </alternativeName>
    <alternativeName>
        <fullName evidence="10">Cytochrome b558 subunit alpha</fullName>
    </alternativeName>
    <alternativeName>
        <fullName evidence="13">Neutrophil cytochrome b 22 kDa polypeptide</fullName>
    </alternativeName>
    <alternativeName>
        <fullName evidence="12">Superoxide-generating NADPH oxidase light chain subunit</fullName>
    </alternativeName>
    <alternativeName>
        <fullName evidence="8">p22 phagocyte B-cytochrome</fullName>
    </alternativeName>
    <alternativeName>
        <fullName evidence="9">p22-phox</fullName>
    </alternativeName>
</protein>
<feature type="region of interest" description="Disordered" evidence="15">
    <location>
        <begin position="143"/>
        <end position="171"/>
    </location>
</feature>
<evidence type="ECO:0000256" key="6">
    <source>
        <dbReference type="ARBA" id="ARBA00022989"/>
    </source>
</evidence>
<feature type="transmembrane region" description="Helical" evidence="16">
    <location>
        <begin position="91"/>
        <end position="124"/>
    </location>
</feature>
<organism evidence="17">
    <name type="scientific">Arion vulgaris</name>
    <dbReference type="NCBI Taxonomy" id="1028688"/>
    <lineage>
        <taxon>Eukaryota</taxon>
        <taxon>Metazoa</taxon>
        <taxon>Spiralia</taxon>
        <taxon>Lophotrochozoa</taxon>
        <taxon>Mollusca</taxon>
        <taxon>Gastropoda</taxon>
        <taxon>Heterobranchia</taxon>
        <taxon>Euthyneura</taxon>
        <taxon>Panpulmonata</taxon>
        <taxon>Eupulmonata</taxon>
        <taxon>Stylommatophora</taxon>
        <taxon>Helicina</taxon>
        <taxon>Arionoidea</taxon>
        <taxon>Arionidae</taxon>
        <taxon>Arion</taxon>
    </lineage>
</organism>
<dbReference type="InterPro" id="IPR007732">
    <property type="entry name" value="Cyt_b558_asu"/>
</dbReference>
<reference evidence="17" key="1">
    <citation type="submission" date="2014-12" db="EMBL/GenBank/DDBJ databases">
        <title>Insight into the proteome of Arion vulgaris.</title>
        <authorList>
            <person name="Aradska J."/>
            <person name="Bulat T."/>
            <person name="Smidak R."/>
            <person name="Sarate P."/>
            <person name="Gangsoo J."/>
            <person name="Sialana F."/>
            <person name="Bilban M."/>
            <person name="Lubec G."/>
        </authorList>
    </citation>
    <scope>NUCLEOTIDE SEQUENCE</scope>
    <source>
        <tissue evidence="17">Skin</tissue>
    </source>
</reference>
<evidence type="ECO:0000256" key="7">
    <source>
        <dbReference type="ARBA" id="ARBA00023136"/>
    </source>
</evidence>
<feature type="transmembrane region" description="Helical" evidence="16">
    <location>
        <begin position="38"/>
        <end position="54"/>
    </location>
</feature>
<dbReference type="EMBL" id="HACG01044451">
    <property type="protein sequence ID" value="CEK91316.1"/>
    <property type="molecule type" value="Transcribed_RNA"/>
</dbReference>